<evidence type="ECO:0008006" key="3">
    <source>
        <dbReference type="Google" id="ProtNLM"/>
    </source>
</evidence>
<name>A0A0D2YHI9_FUSOF</name>
<dbReference type="SUPFAM" id="SSF75005">
    <property type="entry name" value="Arabinanase/levansucrase/invertase"/>
    <property type="match status" value="1"/>
</dbReference>
<dbReference type="Gene3D" id="2.115.10.20">
    <property type="entry name" value="Glycosyl hydrolase domain, family 43"/>
    <property type="match status" value="1"/>
</dbReference>
<dbReference type="InterPro" id="IPR023296">
    <property type="entry name" value="Glyco_hydro_beta-prop_sf"/>
</dbReference>
<accession>A0A0D2YHI9</accession>
<reference evidence="1" key="2">
    <citation type="submission" date="2025-08" db="UniProtKB">
        <authorList>
            <consortium name="EnsemblFungi"/>
        </authorList>
    </citation>
    <scope>IDENTIFICATION</scope>
    <source>
        <strain evidence="1">4287 / CBS 123668 / FGSC 9935 / NRRL 34936</strain>
    </source>
</reference>
<sequence length="71" mass="8112">MFEFFLGCAIYFSKDLVNWSLIGNALTQRSQVEMRTIEPGTGSWASTLRYRPIDSRNGQGRFYLSNLVSVD</sequence>
<evidence type="ECO:0000313" key="1">
    <source>
        <dbReference type="EnsemblFungi" id="FOXG_15784P0"/>
    </source>
</evidence>
<dbReference type="AlphaFoldDB" id="A0A0D2YHI9"/>
<reference evidence="2" key="1">
    <citation type="journal article" date="2012" name="Mol. Plant Microbe Interact.">
        <title>A highly conserved effector in Fusarium oxysporum is required for full virulence on Arabidopsis.</title>
        <authorList>
            <person name="Thatcher L.F."/>
            <person name="Gardiner D.M."/>
            <person name="Kazan K."/>
            <person name="Manners J."/>
        </authorList>
    </citation>
    <scope>NUCLEOTIDE SEQUENCE [LARGE SCALE GENOMIC DNA]</scope>
    <source>
        <strain evidence="2">Fo5176</strain>
    </source>
</reference>
<evidence type="ECO:0000313" key="2">
    <source>
        <dbReference type="Proteomes" id="UP000002489"/>
    </source>
</evidence>
<dbReference type="EnsemblFungi" id="FOXG_15784T0">
    <property type="protein sequence ID" value="FOXG_15784P0"/>
    <property type="gene ID" value="FOXG_15784"/>
</dbReference>
<protein>
    <recommendedName>
        <fullName evidence="3">Beta-xylosidase C-terminal Concanavalin A-like domain-containing protein</fullName>
    </recommendedName>
</protein>
<organism evidence="1 2">
    <name type="scientific">Fusarium oxysporum (strain Fo5176)</name>
    <name type="common">Fusarium vascular wilt</name>
    <dbReference type="NCBI Taxonomy" id="660025"/>
    <lineage>
        <taxon>Eukaryota</taxon>
        <taxon>Fungi</taxon>
        <taxon>Dikarya</taxon>
        <taxon>Ascomycota</taxon>
        <taxon>Pezizomycotina</taxon>
        <taxon>Sordariomycetes</taxon>
        <taxon>Hypocreomycetidae</taxon>
        <taxon>Hypocreales</taxon>
        <taxon>Nectriaceae</taxon>
        <taxon>Fusarium</taxon>
        <taxon>Fusarium oxysporum species complex</taxon>
    </lineage>
</organism>
<dbReference type="STRING" id="426428.A0A0D2YHI9"/>
<dbReference type="Proteomes" id="UP000002489">
    <property type="component" value="Unassembled WGS sequence"/>
</dbReference>
<proteinExistence type="predicted"/>